<evidence type="ECO:0000256" key="5">
    <source>
        <dbReference type="ARBA" id="ARBA00023002"/>
    </source>
</evidence>
<evidence type="ECO:0000256" key="4">
    <source>
        <dbReference type="ARBA" id="ARBA00022490"/>
    </source>
</evidence>
<proteinExistence type="inferred from homology"/>
<dbReference type="GO" id="GO:0016491">
    <property type="term" value="F:oxidoreductase activity"/>
    <property type="evidence" value="ECO:0007669"/>
    <property type="project" value="UniProtKB-KW"/>
</dbReference>
<keyword evidence="4" id="KW-0963">Cytoplasm</keyword>
<reference evidence="8" key="1">
    <citation type="submission" date="2015-01" db="EMBL/GenBank/DDBJ databases">
        <title>The Genome Sequence of Cryptococcus gattii CA1280.</title>
        <authorList>
            <consortium name="The Broad Institute Genomics Platform"/>
            <person name="Cuomo C."/>
            <person name="Litvintseva A."/>
            <person name="Chen Y."/>
            <person name="Heitman J."/>
            <person name="Sun S."/>
            <person name="Springer D."/>
            <person name="Dromer F."/>
            <person name="Young S."/>
            <person name="Zeng Q."/>
            <person name="Gargeya S."/>
            <person name="Abouelleil A."/>
            <person name="Alvarado L."/>
            <person name="Chapman S.B."/>
            <person name="Gainer-Dewar J."/>
            <person name="Goldberg J."/>
            <person name="Griggs A."/>
            <person name="Gujja S."/>
            <person name="Hansen M."/>
            <person name="Howarth C."/>
            <person name="Imamovic A."/>
            <person name="Larimer J."/>
            <person name="Murphy C."/>
            <person name="Naylor J."/>
            <person name="Pearson M."/>
            <person name="Priest M."/>
            <person name="Roberts A."/>
            <person name="Saif S."/>
            <person name="Shea T."/>
            <person name="Sykes S."/>
            <person name="Wortman J."/>
            <person name="Nusbaum C."/>
            <person name="Birren B."/>
        </authorList>
    </citation>
    <scope>NUCLEOTIDE SEQUENCE [LARGE SCALE GENOMIC DNA]</scope>
    <source>
        <strain evidence="8">CA1280</strain>
    </source>
</reference>
<keyword evidence="5" id="KW-0560">Oxidoreductase</keyword>
<organism evidence="8">
    <name type="scientific">Cryptococcus bacillisporus CA1280</name>
    <dbReference type="NCBI Taxonomy" id="1296109"/>
    <lineage>
        <taxon>Eukaryota</taxon>
        <taxon>Fungi</taxon>
        <taxon>Dikarya</taxon>
        <taxon>Basidiomycota</taxon>
        <taxon>Agaricomycotina</taxon>
        <taxon>Tremellomycetes</taxon>
        <taxon>Tremellales</taxon>
        <taxon>Cryptococcaceae</taxon>
        <taxon>Cryptococcus</taxon>
        <taxon>Cryptococcus gattii species complex</taxon>
    </lineage>
</organism>
<dbReference type="GO" id="GO:0005634">
    <property type="term" value="C:nucleus"/>
    <property type="evidence" value="ECO:0007669"/>
    <property type="project" value="UniProtKB-SubCell"/>
</dbReference>
<dbReference type="CDD" id="cd02140">
    <property type="entry name" value="Frm2-like"/>
    <property type="match status" value="1"/>
</dbReference>
<dbReference type="InterPro" id="IPR033877">
    <property type="entry name" value="Frm2/Hbn1"/>
</dbReference>
<dbReference type="OrthoDB" id="2138173at2759"/>
<dbReference type="FunFam" id="3.40.109.10:FF:000001">
    <property type="entry name" value="Nitroreductase family"/>
    <property type="match status" value="1"/>
</dbReference>
<evidence type="ECO:0000256" key="2">
    <source>
        <dbReference type="ARBA" id="ARBA00004496"/>
    </source>
</evidence>
<sequence>MSKSAAFFEAVTARRSYYNLTNKSTLSNAQLQEIVEKSVKYVPTSFNGQQSRAVLVAGSKHNELWDKITETHLRTLKGDKGQEEFWANKIRDQYRAGYGTVIFFEDQDIVNGFSAKMPAFSQAFPIWSENSAGILQYITWTALAAEGHGASLQHYAQYSAETQAAITELVDVSPNWKVTGLLPFGIPSGPPGPPGREKAFEPIEKRTKFFFDE</sequence>
<dbReference type="Pfam" id="PF00881">
    <property type="entry name" value="Nitroreductase"/>
    <property type="match status" value="1"/>
</dbReference>
<dbReference type="HOGENOM" id="CLU_073125_1_0_1"/>
<protein>
    <submittedName>
        <fullName evidence="8">Nitroreductase</fullName>
    </submittedName>
</protein>
<evidence type="ECO:0000259" key="7">
    <source>
        <dbReference type="Pfam" id="PF00881"/>
    </source>
</evidence>
<evidence type="ECO:0000256" key="3">
    <source>
        <dbReference type="ARBA" id="ARBA00007118"/>
    </source>
</evidence>
<dbReference type="EMBL" id="KN847979">
    <property type="protein sequence ID" value="KIR47798.1"/>
    <property type="molecule type" value="Genomic_DNA"/>
</dbReference>
<dbReference type="SUPFAM" id="SSF55469">
    <property type="entry name" value="FMN-dependent nitroreductase-like"/>
    <property type="match status" value="1"/>
</dbReference>
<dbReference type="GO" id="GO:0034599">
    <property type="term" value="P:cellular response to oxidative stress"/>
    <property type="evidence" value="ECO:0007669"/>
    <property type="project" value="InterPro"/>
</dbReference>
<dbReference type="PANTHER" id="PTHR43035">
    <property type="entry name" value="FATTY ACID REPRESSION MUTANT PROTEIN 2-RELATED"/>
    <property type="match status" value="1"/>
</dbReference>
<dbReference type="Gene3D" id="3.40.109.10">
    <property type="entry name" value="NADH Oxidase"/>
    <property type="match status" value="1"/>
</dbReference>
<dbReference type="InterPro" id="IPR000415">
    <property type="entry name" value="Nitroreductase-like"/>
</dbReference>
<evidence type="ECO:0000313" key="8">
    <source>
        <dbReference type="EMBL" id="KIR47798.1"/>
    </source>
</evidence>
<keyword evidence="6" id="KW-0539">Nucleus</keyword>
<dbReference type="AlphaFoldDB" id="A0A0D0UHV3"/>
<name>A0A0D0UHV3_CRYGA</name>
<feature type="domain" description="Nitroreductase" evidence="7">
    <location>
        <begin position="12"/>
        <end position="185"/>
    </location>
</feature>
<comment type="subcellular location">
    <subcellularLocation>
        <location evidence="2">Cytoplasm</location>
    </subcellularLocation>
    <subcellularLocation>
        <location evidence="1">Nucleus</location>
    </subcellularLocation>
</comment>
<evidence type="ECO:0000256" key="1">
    <source>
        <dbReference type="ARBA" id="ARBA00004123"/>
    </source>
</evidence>
<accession>A0A0D0UHV3</accession>
<comment type="similarity">
    <text evidence="3">Belongs to the nitroreductase family.</text>
</comment>
<dbReference type="InterPro" id="IPR029479">
    <property type="entry name" value="Nitroreductase"/>
</dbReference>
<evidence type="ECO:0000256" key="6">
    <source>
        <dbReference type="ARBA" id="ARBA00023242"/>
    </source>
</evidence>
<gene>
    <name evidence="8" type="ORF">I312_02946</name>
</gene>
<dbReference type="PANTHER" id="PTHR43035:SF1">
    <property type="entry name" value="FATTY ACID REPRESSION MUTANT PROTEIN 2-RELATED"/>
    <property type="match status" value="1"/>
</dbReference>
<dbReference type="GO" id="GO:0005737">
    <property type="term" value="C:cytoplasm"/>
    <property type="evidence" value="ECO:0007669"/>
    <property type="project" value="UniProtKB-SubCell"/>
</dbReference>